<reference evidence="3" key="1">
    <citation type="journal article" date="2019" name="Int. J. Syst. Evol. Microbiol.">
        <title>The Global Catalogue of Microorganisms (GCM) 10K type strain sequencing project: providing services to taxonomists for standard genome sequencing and annotation.</title>
        <authorList>
            <consortium name="The Broad Institute Genomics Platform"/>
            <consortium name="The Broad Institute Genome Sequencing Center for Infectious Disease"/>
            <person name="Wu L."/>
            <person name="Ma J."/>
        </authorList>
    </citation>
    <scope>NUCLEOTIDE SEQUENCE [LARGE SCALE GENOMIC DNA]</scope>
    <source>
        <strain evidence="3">KCTC 32998</strain>
    </source>
</reference>
<dbReference type="Proteomes" id="UP000646745">
    <property type="component" value="Unassembled WGS sequence"/>
</dbReference>
<feature type="transmembrane region" description="Helical" evidence="1">
    <location>
        <begin position="51"/>
        <end position="68"/>
    </location>
</feature>
<protein>
    <submittedName>
        <fullName evidence="2">Uncharacterized protein</fullName>
    </submittedName>
</protein>
<accession>A0ABQ3DXJ2</accession>
<evidence type="ECO:0000313" key="2">
    <source>
        <dbReference type="EMBL" id="GHB16817.1"/>
    </source>
</evidence>
<comment type="caution">
    <text evidence="2">The sequence shown here is derived from an EMBL/GenBank/DDBJ whole genome shotgun (WGS) entry which is preliminary data.</text>
</comment>
<keyword evidence="1" id="KW-0812">Transmembrane</keyword>
<sequence length="74" mass="8590">MMAWLENAVLAVGLIVVLAVYLHYVWRTRDVRGVLMFWLRRLALTPAEFKLQRAGIVVLFAGIVLRYVNMMQLI</sequence>
<proteinExistence type="predicted"/>
<keyword evidence="1" id="KW-0472">Membrane</keyword>
<keyword evidence="3" id="KW-1185">Reference proteome</keyword>
<evidence type="ECO:0000256" key="1">
    <source>
        <dbReference type="SAM" id="Phobius"/>
    </source>
</evidence>
<dbReference type="EMBL" id="BMZI01000003">
    <property type="protein sequence ID" value="GHB16817.1"/>
    <property type="molecule type" value="Genomic_DNA"/>
</dbReference>
<name>A0ABQ3DXJ2_9GAMM</name>
<gene>
    <name evidence="2" type="ORF">GCM10009038_14290</name>
</gene>
<keyword evidence="1" id="KW-1133">Transmembrane helix</keyword>
<organism evidence="2 3">
    <name type="scientific">Salinicola rhizosphaerae</name>
    <dbReference type="NCBI Taxonomy" id="1443141"/>
    <lineage>
        <taxon>Bacteria</taxon>
        <taxon>Pseudomonadati</taxon>
        <taxon>Pseudomonadota</taxon>
        <taxon>Gammaproteobacteria</taxon>
        <taxon>Oceanospirillales</taxon>
        <taxon>Halomonadaceae</taxon>
        <taxon>Salinicola</taxon>
    </lineage>
</organism>
<evidence type="ECO:0000313" key="3">
    <source>
        <dbReference type="Proteomes" id="UP000646745"/>
    </source>
</evidence>